<dbReference type="RefSeq" id="WP_110475068.1">
    <property type="nucleotide sequence ID" value="NZ_BMWQ01000002.1"/>
</dbReference>
<keyword evidence="3" id="KW-1185">Reference proteome</keyword>
<comment type="caution">
    <text evidence="2">The sequence shown here is derived from an EMBL/GenBank/DDBJ whole genome shotgun (WGS) entry which is preliminary data.</text>
</comment>
<dbReference type="Gene3D" id="3.10.450.50">
    <property type="match status" value="1"/>
</dbReference>
<reference evidence="2 3" key="1">
    <citation type="submission" date="2018-06" db="EMBL/GenBank/DDBJ databases">
        <title>Genomic Encyclopedia of Type Strains, Phase III (KMG-III): the genomes of soil and plant-associated and newly described type strains.</title>
        <authorList>
            <person name="Whitman W."/>
        </authorList>
    </citation>
    <scope>NUCLEOTIDE SEQUENCE [LARGE SCALE GENOMIC DNA]</scope>
    <source>
        <strain evidence="2 3">CECT 7945</strain>
    </source>
</reference>
<dbReference type="EMBL" id="QJTD01000002">
    <property type="protein sequence ID" value="PYE81683.1"/>
    <property type="molecule type" value="Genomic_DNA"/>
</dbReference>
<evidence type="ECO:0000259" key="1">
    <source>
        <dbReference type="Pfam" id="PF12680"/>
    </source>
</evidence>
<feature type="domain" description="SnoaL-like" evidence="1">
    <location>
        <begin position="7"/>
        <end position="112"/>
    </location>
</feature>
<gene>
    <name evidence="2" type="ORF">DFQ11_102257</name>
</gene>
<protein>
    <submittedName>
        <fullName evidence="2">SnoaL-like protein</fullName>
    </submittedName>
</protein>
<organism evidence="2 3">
    <name type="scientific">Winogradskyella epiphytica</name>
    <dbReference type="NCBI Taxonomy" id="262005"/>
    <lineage>
        <taxon>Bacteria</taxon>
        <taxon>Pseudomonadati</taxon>
        <taxon>Bacteroidota</taxon>
        <taxon>Flavobacteriia</taxon>
        <taxon>Flavobacteriales</taxon>
        <taxon>Flavobacteriaceae</taxon>
        <taxon>Winogradskyella</taxon>
    </lineage>
</organism>
<proteinExistence type="predicted"/>
<dbReference type="OrthoDB" id="1452256at2"/>
<evidence type="ECO:0000313" key="3">
    <source>
        <dbReference type="Proteomes" id="UP000248054"/>
    </source>
</evidence>
<name>A0A2V4XJ53_9FLAO</name>
<dbReference type="InterPro" id="IPR037401">
    <property type="entry name" value="SnoaL-like"/>
</dbReference>
<dbReference type="InterPro" id="IPR032710">
    <property type="entry name" value="NTF2-like_dom_sf"/>
</dbReference>
<dbReference type="Pfam" id="PF12680">
    <property type="entry name" value="SnoaL_2"/>
    <property type="match status" value="1"/>
</dbReference>
<evidence type="ECO:0000313" key="2">
    <source>
        <dbReference type="EMBL" id="PYE81683.1"/>
    </source>
</evidence>
<dbReference type="SUPFAM" id="SSF54427">
    <property type="entry name" value="NTF2-like"/>
    <property type="match status" value="1"/>
</dbReference>
<dbReference type="Proteomes" id="UP000248054">
    <property type="component" value="Unassembled WGS sequence"/>
</dbReference>
<accession>A0A2V4XJ53</accession>
<dbReference type="AlphaFoldDB" id="A0A2V4XJ53"/>
<sequence length="136" mass="15811">MSAKEVVKAFYESDVANDATLVSRLFHKDCELHWTGSQGFVLYDYKGVEGFFEGTRQSYNSLRFEFTHFMEVNDTVVTRHTIYGRTIEHSDDETILAHVSSIWEIKDGKIFRCYEISQQADESNEASMKSYKEIKL</sequence>